<protein>
    <submittedName>
        <fullName evidence="1">Uncharacterized protein</fullName>
    </submittedName>
</protein>
<evidence type="ECO:0000313" key="1">
    <source>
        <dbReference type="EMBL" id="ETV86938.1"/>
    </source>
</evidence>
<dbReference type="RefSeq" id="XP_009823737.1">
    <property type="nucleotide sequence ID" value="XM_009825435.1"/>
</dbReference>
<dbReference type="AlphaFoldDB" id="W4H747"/>
<dbReference type="InterPro" id="IPR039782">
    <property type="entry name" value="VPS13B"/>
</dbReference>
<dbReference type="OrthoDB" id="445152at2759"/>
<organism evidence="1">
    <name type="scientific">Aphanomyces astaci</name>
    <name type="common">Crayfish plague agent</name>
    <dbReference type="NCBI Taxonomy" id="112090"/>
    <lineage>
        <taxon>Eukaryota</taxon>
        <taxon>Sar</taxon>
        <taxon>Stramenopiles</taxon>
        <taxon>Oomycota</taxon>
        <taxon>Saprolegniomycetes</taxon>
        <taxon>Saprolegniales</taxon>
        <taxon>Verrucalvaceae</taxon>
        <taxon>Aphanomyces</taxon>
    </lineage>
</organism>
<dbReference type="EMBL" id="KI913116">
    <property type="protein sequence ID" value="ETV86938.1"/>
    <property type="molecule type" value="Genomic_DNA"/>
</dbReference>
<name>W4H747_APHAT</name>
<dbReference type="VEuPathDB" id="FungiDB:H257_01962"/>
<accession>W4H747</accession>
<dbReference type="GeneID" id="20803958"/>
<proteinExistence type="predicted"/>
<reference evidence="1" key="1">
    <citation type="submission" date="2013-12" db="EMBL/GenBank/DDBJ databases">
        <title>The Genome Sequence of Aphanomyces astaci APO3.</title>
        <authorList>
            <consortium name="The Broad Institute Genomics Platform"/>
            <person name="Russ C."/>
            <person name="Tyler B."/>
            <person name="van West P."/>
            <person name="Dieguez-Uribeondo J."/>
            <person name="Young S.K."/>
            <person name="Zeng Q."/>
            <person name="Gargeya S."/>
            <person name="Fitzgerald M."/>
            <person name="Abouelleil A."/>
            <person name="Alvarado L."/>
            <person name="Chapman S.B."/>
            <person name="Gainer-Dewar J."/>
            <person name="Goldberg J."/>
            <person name="Griggs A."/>
            <person name="Gujja S."/>
            <person name="Hansen M."/>
            <person name="Howarth C."/>
            <person name="Imamovic A."/>
            <person name="Ireland A."/>
            <person name="Larimer J."/>
            <person name="McCowan C."/>
            <person name="Murphy C."/>
            <person name="Pearson M."/>
            <person name="Poon T.W."/>
            <person name="Priest M."/>
            <person name="Roberts A."/>
            <person name="Saif S."/>
            <person name="Shea T."/>
            <person name="Sykes S."/>
            <person name="Wortman J."/>
            <person name="Nusbaum C."/>
            <person name="Birren B."/>
        </authorList>
    </citation>
    <scope>NUCLEOTIDE SEQUENCE [LARGE SCALE GENOMIC DNA]</scope>
    <source>
        <strain evidence="1">APO3</strain>
    </source>
</reference>
<gene>
    <name evidence="1" type="ORF">H257_01962</name>
</gene>
<dbReference type="PANTHER" id="PTHR12517:SF0">
    <property type="entry name" value="INTERMEMBRANE LIPID TRANSFER PROTEIN VPS13B"/>
    <property type="match status" value="1"/>
</dbReference>
<dbReference type="PANTHER" id="PTHR12517">
    <property type="entry name" value="VACUOLAR PROTEIN SORTING-ASSOCIATED PROTEIN 13B"/>
    <property type="match status" value="1"/>
</dbReference>
<sequence>MTARLLREGEGHTDAQSFDFSRGFIRELRIHIPWTQILSQPIEIKLYTVELILRLKHIALSVGLTFTDT</sequence>